<evidence type="ECO:0000256" key="8">
    <source>
        <dbReference type="SAM" id="Phobius"/>
    </source>
</evidence>
<feature type="transmembrane region" description="Helical" evidence="8">
    <location>
        <begin position="12"/>
        <end position="37"/>
    </location>
</feature>
<dbReference type="GO" id="GO:0006508">
    <property type="term" value="P:proteolysis"/>
    <property type="evidence" value="ECO:0007669"/>
    <property type="project" value="UniProtKB-KW"/>
</dbReference>
<keyword evidence="2" id="KW-0673">Quorum sensing</keyword>
<dbReference type="SMART" id="SM00793">
    <property type="entry name" value="AgrB"/>
    <property type="match status" value="1"/>
</dbReference>
<evidence type="ECO:0000256" key="1">
    <source>
        <dbReference type="ARBA" id="ARBA00022475"/>
    </source>
</evidence>
<keyword evidence="3" id="KW-0645">Protease</keyword>
<evidence type="ECO:0000256" key="7">
    <source>
        <dbReference type="ARBA" id="ARBA00023136"/>
    </source>
</evidence>
<protein>
    <recommendedName>
        <fullName evidence="11">Accessory regulator AgrB</fullName>
    </recommendedName>
</protein>
<evidence type="ECO:0000313" key="9">
    <source>
        <dbReference type="EMBL" id="QGQ97035.1"/>
    </source>
</evidence>
<evidence type="ECO:0000256" key="4">
    <source>
        <dbReference type="ARBA" id="ARBA00022692"/>
    </source>
</evidence>
<dbReference type="Proteomes" id="UP000426246">
    <property type="component" value="Chromosome"/>
</dbReference>
<accession>A0A6B8RNB3</accession>
<sequence length="168" mass="18494">MFIKKHSPNSSSIPVLVLGISTMLNLIIMFSLVTIISLVTGDFIKGFIATIGFCGLRYFSGGLHIKSANVCNVISALIVLICIYLPIGYWYNINVLNAVSILLLAWNAPNGIKKSKLPVKFYPALKLISILIVSSNFFIESPTLSMAFLLQSITTVPIISVLLNRMKW</sequence>
<keyword evidence="1" id="KW-1003">Cell membrane</keyword>
<proteinExistence type="predicted"/>
<dbReference type="Pfam" id="PF04647">
    <property type="entry name" value="AgrB"/>
    <property type="match status" value="1"/>
</dbReference>
<dbReference type="EMBL" id="CP034235">
    <property type="protein sequence ID" value="QGQ97035.1"/>
    <property type="molecule type" value="Genomic_DNA"/>
</dbReference>
<dbReference type="GO" id="GO:0016020">
    <property type="term" value="C:membrane"/>
    <property type="evidence" value="ECO:0007669"/>
    <property type="project" value="InterPro"/>
</dbReference>
<keyword evidence="10" id="KW-1185">Reference proteome</keyword>
<gene>
    <name evidence="9" type="ORF">EHS13_20170</name>
</gene>
<reference evidence="10" key="1">
    <citation type="submission" date="2018-11" db="EMBL/GenBank/DDBJ databases">
        <title>Complete genome sequence of Paenibacillus sp. ML311-T8.</title>
        <authorList>
            <person name="Nam Y.-D."/>
            <person name="Kang J."/>
            <person name="Chung W.-H."/>
            <person name="Park Y.S."/>
        </authorList>
    </citation>
    <scope>NUCLEOTIDE SEQUENCE [LARGE SCALE GENOMIC DNA]</scope>
    <source>
        <strain evidence="10">ML311-T8</strain>
    </source>
</reference>
<evidence type="ECO:0008006" key="11">
    <source>
        <dbReference type="Google" id="ProtNLM"/>
    </source>
</evidence>
<feature type="transmembrane region" description="Helical" evidence="8">
    <location>
        <begin position="67"/>
        <end position="87"/>
    </location>
</feature>
<dbReference type="GO" id="GO:0008233">
    <property type="term" value="F:peptidase activity"/>
    <property type="evidence" value="ECO:0007669"/>
    <property type="project" value="UniProtKB-KW"/>
</dbReference>
<dbReference type="AlphaFoldDB" id="A0A6B8RNB3"/>
<organism evidence="9 10">
    <name type="scientific">Paenibacillus psychroresistens</name>
    <dbReference type="NCBI Taxonomy" id="1778678"/>
    <lineage>
        <taxon>Bacteria</taxon>
        <taxon>Bacillati</taxon>
        <taxon>Bacillota</taxon>
        <taxon>Bacilli</taxon>
        <taxon>Bacillales</taxon>
        <taxon>Paenibacillaceae</taxon>
        <taxon>Paenibacillus</taxon>
    </lineage>
</organism>
<evidence type="ECO:0000256" key="5">
    <source>
        <dbReference type="ARBA" id="ARBA00022801"/>
    </source>
</evidence>
<feature type="transmembrane region" description="Helical" evidence="8">
    <location>
        <begin position="43"/>
        <end position="60"/>
    </location>
</feature>
<keyword evidence="7 8" id="KW-0472">Membrane</keyword>
<dbReference type="KEGG" id="ppsc:EHS13_20170"/>
<dbReference type="GO" id="GO:0009372">
    <property type="term" value="P:quorum sensing"/>
    <property type="evidence" value="ECO:0007669"/>
    <property type="project" value="UniProtKB-KW"/>
</dbReference>
<evidence type="ECO:0000256" key="2">
    <source>
        <dbReference type="ARBA" id="ARBA00022654"/>
    </source>
</evidence>
<name>A0A6B8RNB3_9BACL</name>
<keyword evidence="4 8" id="KW-0812">Transmembrane</keyword>
<feature type="transmembrane region" description="Helical" evidence="8">
    <location>
        <begin position="145"/>
        <end position="163"/>
    </location>
</feature>
<keyword evidence="5" id="KW-0378">Hydrolase</keyword>
<dbReference type="InterPro" id="IPR006741">
    <property type="entry name" value="AgrB"/>
</dbReference>
<keyword evidence="6 8" id="KW-1133">Transmembrane helix</keyword>
<evidence type="ECO:0000256" key="6">
    <source>
        <dbReference type="ARBA" id="ARBA00022989"/>
    </source>
</evidence>
<evidence type="ECO:0000313" key="10">
    <source>
        <dbReference type="Proteomes" id="UP000426246"/>
    </source>
</evidence>
<evidence type="ECO:0000256" key="3">
    <source>
        <dbReference type="ARBA" id="ARBA00022670"/>
    </source>
</evidence>
<dbReference type="RefSeq" id="WP_227013448.1">
    <property type="nucleotide sequence ID" value="NZ_CP034235.1"/>
</dbReference>